<accession>A0AC61TP07</accession>
<proteinExistence type="predicted"/>
<gene>
    <name evidence="1" type="ORF">ULLIRAPTOR_38</name>
</gene>
<keyword evidence="2" id="KW-1185">Reference proteome</keyword>
<protein>
    <submittedName>
        <fullName evidence="1">Uncharacterized protein</fullName>
    </submittedName>
</protein>
<evidence type="ECO:0000313" key="2">
    <source>
        <dbReference type="Proteomes" id="UP000827379"/>
    </source>
</evidence>
<dbReference type="Proteomes" id="UP000827379">
    <property type="component" value="Segment"/>
</dbReference>
<evidence type="ECO:0000313" key="1">
    <source>
        <dbReference type="EMBL" id="UGO52030.1"/>
    </source>
</evidence>
<reference evidence="1" key="1">
    <citation type="submission" date="2021-10" db="EMBL/GenBank/DDBJ databases">
        <authorList>
            <person name="Ayers H.X."/>
            <person name="Arens D.A."/>
            <person name="Thompson D.W."/>
            <person name="Stewart J."/>
            <person name="Casjens S.R."/>
            <person name="Grose J.H."/>
        </authorList>
    </citation>
    <scope>NUCLEOTIDE SEQUENCE</scope>
</reference>
<dbReference type="EMBL" id="OL539442">
    <property type="protein sequence ID" value="UGO52030.1"/>
    <property type="molecule type" value="Genomic_DNA"/>
</dbReference>
<organism evidence="1 2">
    <name type="scientific">Serratia phage vB_SmaS_Ulliraptor</name>
    <dbReference type="NCBI Taxonomy" id="2902694"/>
    <lineage>
        <taxon>Viruses</taxon>
        <taxon>Duplodnaviria</taxon>
        <taxon>Heunggongvirae</taxon>
        <taxon>Uroviricota</taxon>
        <taxon>Caudoviricetes</taxon>
        <taxon>Bonzeevirus</taxon>
        <taxon>Bonzeevirus ulliraptor</taxon>
    </lineage>
</organism>
<name>A0AC61TP07_9CAUD</name>
<sequence>MGSSTVILSGNKMTGNLSPIFFDGAMSINPDNATESPSFKVVDSYNNLIEYTPSSSVETIKAPKIETISGVKFISCEIGSGIGVSKFDALKGQPDFCFVLVADINLSEGQANGIIAEWNSIFSTVSDINAGFFVRRAASATDSMQFTVDGGLASSVSSASVKCPKSGLMVIVASSSATNKKTSIMVNGVESEVNTPAGFTGIPGDGAFSFGYRYNYNGTGRMPLKIAKAGIASGYFDAGERLALCNSLMAEYGVKQA</sequence>